<gene>
    <name evidence="3" type="ORF">CSSPJE1EN1_LOCUS3731</name>
</gene>
<feature type="compositionally biased region" description="Polar residues" evidence="1">
    <location>
        <begin position="429"/>
        <end position="441"/>
    </location>
</feature>
<protein>
    <submittedName>
        <fullName evidence="3">Uncharacterized protein</fullName>
    </submittedName>
</protein>
<keyword evidence="2" id="KW-0472">Membrane</keyword>
<keyword evidence="4" id="KW-1185">Reference proteome</keyword>
<accession>A0ABP0VWV3</accession>
<feature type="compositionally biased region" description="Polar residues" evidence="1">
    <location>
        <begin position="113"/>
        <end position="123"/>
    </location>
</feature>
<feature type="compositionally biased region" description="Basic residues" evidence="1">
    <location>
        <begin position="17"/>
        <end position="32"/>
    </location>
</feature>
<keyword evidence="2" id="KW-0812">Transmembrane</keyword>
<dbReference type="PANTHER" id="PTHR35275">
    <property type="entry name" value="ZCF37"/>
    <property type="match status" value="1"/>
</dbReference>
<feature type="region of interest" description="Disordered" evidence="1">
    <location>
        <begin position="86"/>
        <end position="139"/>
    </location>
</feature>
<name>A0ABP0VWV3_9BRYO</name>
<dbReference type="Proteomes" id="UP001497444">
    <property type="component" value="Chromosome 11"/>
</dbReference>
<feature type="compositionally biased region" description="Basic and acidic residues" evidence="1">
    <location>
        <begin position="124"/>
        <end position="133"/>
    </location>
</feature>
<feature type="region of interest" description="Disordered" evidence="1">
    <location>
        <begin position="389"/>
        <end position="461"/>
    </location>
</feature>
<feature type="region of interest" description="Disordered" evidence="1">
    <location>
        <begin position="280"/>
        <end position="374"/>
    </location>
</feature>
<organism evidence="3 4">
    <name type="scientific">Sphagnum jensenii</name>
    <dbReference type="NCBI Taxonomy" id="128206"/>
    <lineage>
        <taxon>Eukaryota</taxon>
        <taxon>Viridiplantae</taxon>
        <taxon>Streptophyta</taxon>
        <taxon>Embryophyta</taxon>
        <taxon>Bryophyta</taxon>
        <taxon>Sphagnophytina</taxon>
        <taxon>Sphagnopsida</taxon>
        <taxon>Sphagnales</taxon>
        <taxon>Sphagnaceae</taxon>
        <taxon>Sphagnum</taxon>
    </lineage>
</organism>
<feature type="compositionally biased region" description="Low complexity" evidence="1">
    <location>
        <begin position="444"/>
        <end position="458"/>
    </location>
</feature>
<feature type="region of interest" description="Disordered" evidence="1">
    <location>
        <begin position="1"/>
        <end position="39"/>
    </location>
</feature>
<feature type="transmembrane region" description="Helical" evidence="2">
    <location>
        <begin position="581"/>
        <end position="612"/>
    </location>
</feature>
<sequence>MAGSAGPTMMMSSLWPRLRRHVRRDGRKKKRKENPYASRGLETFSQLVAELQEKRLAMVDKTTMSVSAVRSLSKSAQEWTALALSRTASKRISSSKTELVSQAPPPPDARSMPQASAGNTASGTKEECKKSPRQEAMTGAEEAGFLDAEHRAAEEIAELLPLKVMRRVVMSSRKRRGVVCVREKKMAAASSSSSKSSAVAVLVAVGAFFASKRAEIGKQVAAVLTFSIVIQSWRNDGKLYTRFIFSAMASYLLYPLHSYLSAVRVPKRLTIGSGSLLRKVEGEEEGQEKKKTSPPEAGTTTASPIDQQEHQHQQNNASFVASPPSFHDSSSAPFSIPRPAAAAEINNSPSGTILPISPTNSEEGSGGGSPSTNLRKKLSLKLKSRFVKSLSSSNVAPGNTPPDSPGSLTTAAASGSSKQLSALGGVGSPTLSPISAAGTENSDSDTASSSSSPSSSSSQQQCWEDDAVCRLPKIGKSFSFSRKLIRARSESPIKKLEETSQRGVFVSESTGCLQSPRRSSRLNRMSSPPPALNEVQTFTTQACASGLQTTKTSFLQRVEDKREMKMYISFTSSSCSEVREIWPLFGFLVSLLFLLLGQVPAILATSLFFLVLSQLQKLRSNRGQGQDRDVTRRAMEASRKLNIASSPGSPVSPLRGDISSMEYRKRIIMEGLLERNRRNSGG</sequence>
<dbReference type="EMBL" id="OZ020106">
    <property type="protein sequence ID" value="CAK9258253.1"/>
    <property type="molecule type" value="Genomic_DNA"/>
</dbReference>
<evidence type="ECO:0000256" key="1">
    <source>
        <dbReference type="SAM" id="MobiDB-lite"/>
    </source>
</evidence>
<feature type="compositionally biased region" description="Low complexity" evidence="1">
    <location>
        <begin position="405"/>
        <end position="417"/>
    </location>
</feature>
<evidence type="ECO:0000256" key="2">
    <source>
        <dbReference type="SAM" id="Phobius"/>
    </source>
</evidence>
<feature type="compositionally biased region" description="Polar residues" evidence="1">
    <location>
        <begin position="86"/>
        <end position="100"/>
    </location>
</feature>
<evidence type="ECO:0000313" key="3">
    <source>
        <dbReference type="EMBL" id="CAK9258253.1"/>
    </source>
</evidence>
<evidence type="ECO:0000313" key="4">
    <source>
        <dbReference type="Proteomes" id="UP001497444"/>
    </source>
</evidence>
<keyword evidence="2" id="KW-1133">Transmembrane helix</keyword>
<proteinExistence type="predicted"/>
<dbReference type="PANTHER" id="PTHR35275:SF1">
    <property type="entry name" value="OS07G0585900 PROTEIN"/>
    <property type="match status" value="1"/>
</dbReference>
<dbReference type="InterPro" id="IPR045880">
    <property type="entry name" value="ZCF37"/>
</dbReference>
<reference evidence="3" key="1">
    <citation type="submission" date="2024-02" db="EMBL/GenBank/DDBJ databases">
        <authorList>
            <consortium name="ELIXIR-Norway"/>
            <consortium name="Elixir Norway"/>
        </authorList>
    </citation>
    <scope>NUCLEOTIDE SEQUENCE</scope>
</reference>